<organism evidence="6">
    <name type="scientific">Haemonchus placei</name>
    <name type="common">Barber's pole worm</name>
    <dbReference type="NCBI Taxonomy" id="6290"/>
    <lineage>
        <taxon>Eukaryota</taxon>
        <taxon>Metazoa</taxon>
        <taxon>Ecdysozoa</taxon>
        <taxon>Nematoda</taxon>
        <taxon>Chromadorea</taxon>
        <taxon>Rhabditida</taxon>
        <taxon>Rhabditina</taxon>
        <taxon>Rhabditomorpha</taxon>
        <taxon>Strongyloidea</taxon>
        <taxon>Trichostrongylidae</taxon>
        <taxon>Haemonchus</taxon>
    </lineage>
</organism>
<dbReference type="PANTHER" id="PTHR24637">
    <property type="entry name" value="COLLAGEN"/>
    <property type="match status" value="1"/>
</dbReference>
<feature type="region of interest" description="Disordered" evidence="2">
    <location>
        <begin position="148"/>
        <end position="176"/>
    </location>
</feature>
<feature type="compositionally biased region" description="Pro residues" evidence="2">
    <location>
        <begin position="224"/>
        <end position="233"/>
    </location>
</feature>
<dbReference type="Pfam" id="PF01391">
    <property type="entry name" value="Collagen"/>
    <property type="match status" value="1"/>
</dbReference>
<feature type="compositionally biased region" description="Low complexity" evidence="2">
    <location>
        <begin position="155"/>
        <end position="167"/>
    </location>
</feature>
<dbReference type="InterPro" id="IPR008160">
    <property type="entry name" value="Collagen"/>
</dbReference>
<accession>A0A0N4WQQ6</accession>
<evidence type="ECO:0000313" key="4">
    <source>
        <dbReference type="EMBL" id="VDO50559.1"/>
    </source>
</evidence>
<feature type="compositionally biased region" description="Low complexity" evidence="2">
    <location>
        <begin position="274"/>
        <end position="283"/>
    </location>
</feature>
<reference evidence="4 5" key="2">
    <citation type="submission" date="2018-11" db="EMBL/GenBank/DDBJ databases">
        <authorList>
            <consortium name="Pathogen Informatics"/>
        </authorList>
    </citation>
    <scope>NUCLEOTIDE SEQUENCE [LARGE SCALE GENOMIC DNA]</scope>
    <source>
        <strain evidence="4 5">MHpl1</strain>
    </source>
</reference>
<dbReference type="PANTHER" id="PTHR24637:SF311">
    <property type="entry name" value="NEMATODE CUTICLE COLLAGEN N-TERMINAL DOMAIN-CONTAINING PROTEIN"/>
    <property type="match status" value="1"/>
</dbReference>
<dbReference type="Proteomes" id="UP000268014">
    <property type="component" value="Unassembled WGS sequence"/>
</dbReference>
<dbReference type="EMBL" id="UZAF01018334">
    <property type="protein sequence ID" value="VDO50559.1"/>
    <property type="molecule type" value="Genomic_DNA"/>
</dbReference>
<reference evidence="6" key="1">
    <citation type="submission" date="2017-02" db="UniProtKB">
        <authorList>
            <consortium name="WormBaseParasite"/>
        </authorList>
    </citation>
    <scope>IDENTIFICATION</scope>
</reference>
<feature type="region of interest" description="Disordered" evidence="2">
    <location>
        <begin position="190"/>
        <end position="357"/>
    </location>
</feature>
<evidence type="ECO:0000313" key="6">
    <source>
        <dbReference type="WBParaSite" id="HPLM_0001377701-mRNA-1"/>
    </source>
</evidence>
<name>A0A0N4WQQ6_HAEPC</name>
<dbReference type="STRING" id="6290.A0A0N4WQQ6"/>
<evidence type="ECO:0000313" key="5">
    <source>
        <dbReference type="Proteomes" id="UP000268014"/>
    </source>
</evidence>
<evidence type="ECO:0000256" key="2">
    <source>
        <dbReference type="SAM" id="MobiDB-lite"/>
    </source>
</evidence>
<dbReference type="OMA" id="WEVMMTA"/>
<feature type="compositionally biased region" description="Pro residues" evidence="2">
    <location>
        <begin position="261"/>
        <end position="273"/>
    </location>
</feature>
<evidence type="ECO:0000256" key="1">
    <source>
        <dbReference type="ARBA" id="ARBA00022737"/>
    </source>
</evidence>
<feature type="compositionally biased region" description="Basic residues" evidence="2">
    <location>
        <begin position="345"/>
        <end position="357"/>
    </location>
</feature>
<keyword evidence="3" id="KW-1133">Transmembrane helix</keyword>
<sequence>MMRHLSWSRLMGTVLYYSILGTFIFTGILLGTTILIVIDIVDEIGEFRTEVKQDIDQFKMVISVQMILLLHGRIPRVTSAFQTYADDAWEVMMTARENPPSKRYNRFYDSIIRGKRGGTYTSQHLEDMEATAESDCQCAAKALSCPRGPPGPPGHAGIPGEDGIPGIPGHPGGPGVSAYSSLLSNCIQCPAGPPGPRGPDGEPGPEGIPGLPGMDGRESLEGPVGPPGRPGPRGPDGNRGSPGRDGQPGEPGTRTTNYPGPEGPPGPQGPPGPDGQDGNNYGNGAPGPAGPPGRPGNPGRSGLPGVPGQPGSTGTHGSDSHYCPCPPKSRGHFWTEDDEPESVAKRRRGRVQKRQKS</sequence>
<keyword evidence="3" id="KW-0472">Membrane</keyword>
<feature type="transmembrane region" description="Helical" evidence="3">
    <location>
        <begin position="15"/>
        <end position="38"/>
    </location>
</feature>
<protein>
    <submittedName>
        <fullName evidence="6">Col_cuticle_N domain-containing protein</fullName>
    </submittedName>
</protein>
<dbReference type="WBParaSite" id="HPLM_0001377701-mRNA-1">
    <property type="protein sequence ID" value="HPLM_0001377701-mRNA-1"/>
    <property type="gene ID" value="HPLM_0001377701"/>
</dbReference>
<keyword evidence="1" id="KW-0677">Repeat</keyword>
<dbReference type="OrthoDB" id="10482228at2759"/>
<evidence type="ECO:0000256" key="3">
    <source>
        <dbReference type="SAM" id="Phobius"/>
    </source>
</evidence>
<proteinExistence type="predicted"/>
<keyword evidence="5" id="KW-1185">Reference proteome</keyword>
<gene>
    <name evidence="4" type="ORF">HPLM_LOCUS13769</name>
</gene>
<dbReference type="AlphaFoldDB" id="A0A0N4WQQ6"/>
<keyword evidence="3" id="KW-0812">Transmembrane</keyword>